<protein>
    <recommendedName>
        <fullName evidence="3">Replication protein P</fullName>
    </recommendedName>
</protein>
<dbReference type="Proteomes" id="UP000293483">
    <property type="component" value="Unassembled WGS sequence"/>
</dbReference>
<organism evidence="1 2">
    <name type="scientific">Acinetobacter bouvetii</name>
    <dbReference type="NCBI Taxonomy" id="202951"/>
    <lineage>
        <taxon>Bacteria</taxon>
        <taxon>Pseudomonadati</taxon>
        <taxon>Pseudomonadota</taxon>
        <taxon>Gammaproteobacteria</taxon>
        <taxon>Moraxellales</taxon>
        <taxon>Moraxellaceae</taxon>
        <taxon>Acinetobacter</taxon>
    </lineage>
</organism>
<accession>A0A4Q7ATE1</accession>
<evidence type="ECO:0000313" key="1">
    <source>
        <dbReference type="EMBL" id="RZG63582.1"/>
    </source>
</evidence>
<feature type="non-terminal residue" evidence="1">
    <location>
        <position position="223"/>
    </location>
</feature>
<comment type="caution">
    <text evidence="1">The sequence shown here is derived from an EMBL/GenBank/DDBJ whole genome shotgun (WGS) entry which is preliminary data.</text>
</comment>
<dbReference type="RefSeq" id="WP_130149004.1">
    <property type="nucleotide sequence ID" value="NZ_SGSU01000049.1"/>
</dbReference>
<evidence type="ECO:0000313" key="2">
    <source>
        <dbReference type="Proteomes" id="UP000293483"/>
    </source>
</evidence>
<dbReference type="EMBL" id="SGSU01000049">
    <property type="protein sequence ID" value="RZG63582.1"/>
    <property type="molecule type" value="Genomic_DNA"/>
</dbReference>
<evidence type="ECO:0008006" key="3">
    <source>
        <dbReference type="Google" id="ProtNLM"/>
    </source>
</evidence>
<proteinExistence type="predicted"/>
<reference evidence="1 2" key="1">
    <citation type="submission" date="2019-02" db="EMBL/GenBank/DDBJ databases">
        <title>The Batch Genome Submission of Acinetobacter spp. strains.</title>
        <authorList>
            <person name="Qin J."/>
            <person name="Hu Y."/>
            <person name="Ye H."/>
            <person name="Wei L."/>
            <person name="Feng Y."/>
            <person name="Zong Z."/>
        </authorList>
    </citation>
    <scope>NUCLEOTIDE SEQUENCE [LARGE SCALE GENOMIC DNA]</scope>
    <source>
        <strain evidence="1 2">WCHABo060081</strain>
    </source>
</reference>
<sequence>MHNGIALNKACEYYDIMQVMYGHKFISQFNGMTDLNRILSIINGALTTVTDEQFQRGMAQLNTKAGSGDFCPTLSDFKTWCLAGSWWTADEAWQRACDFSNQSEFELLSAKLKITTLTKKAWDSVHWLVEQGCMREARKQFKSIYDTYLTKAQMKGRQQEWYVPPKMISTKAFVPDVKPKSLLPEQSPEQKAWVENRIKELQSIGKTFPMAMLGAMQEMHDQR</sequence>
<dbReference type="AlphaFoldDB" id="A0A4Q7ATE1"/>
<gene>
    <name evidence="1" type="ORF">EXE25_19095</name>
</gene>
<name>A0A4Q7ATE1_9GAMM</name>